<dbReference type="InterPro" id="IPR001341">
    <property type="entry name" value="Asp_kinase"/>
</dbReference>
<feature type="binding site" evidence="13">
    <location>
        <position position="116"/>
    </location>
    <ligand>
        <name>substrate</name>
    </ligand>
</feature>
<evidence type="ECO:0000256" key="15">
    <source>
        <dbReference type="RuleBase" id="RU004249"/>
    </source>
</evidence>
<accession>A0A1I7FSQ4</accession>
<evidence type="ECO:0000256" key="2">
    <source>
        <dbReference type="ARBA" id="ARBA00004766"/>
    </source>
</evidence>
<evidence type="ECO:0000256" key="5">
    <source>
        <dbReference type="ARBA" id="ARBA00010122"/>
    </source>
</evidence>
<dbReference type="CDD" id="cd04916">
    <property type="entry name" value="ACT_AKiii-YclM-BS_2"/>
    <property type="match status" value="1"/>
</dbReference>
<dbReference type="PANTHER" id="PTHR21499:SF67">
    <property type="entry name" value="ASPARTOKINASE 3"/>
    <property type="match status" value="1"/>
</dbReference>
<dbReference type="GO" id="GO:0005524">
    <property type="term" value="F:ATP binding"/>
    <property type="evidence" value="ECO:0007669"/>
    <property type="project" value="UniProtKB-KW"/>
</dbReference>
<dbReference type="STRING" id="155865.SAMN05216515_103129"/>
<comment type="catalytic activity">
    <reaction evidence="12 14">
        <text>L-aspartate + ATP = 4-phospho-L-aspartate + ADP</text>
        <dbReference type="Rhea" id="RHEA:23776"/>
        <dbReference type="ChEBI" id="CHEBI:29991"/>
        <dbReference type="ChEBI" id="CHEBI:30616"/>
        <dbReference type="ChEBI" id="CHEBI:57535"/>
        <dbReference type="ChEBI" id="CHEBI:456216"/>
        <dbReference type="EC" id="2.7.2.4"/>
    </reaction>
</comment>
<dbReference type="GO" id="GO:0009089">
    <property type="term" value="P:lysine biosynthetic process via diaminopimelate"/>
    <property type="evidence" value="ECO:0007669"/>
    <property type="project" value="UniProtKB-UniPathway"/>
</dbReference>
<evidence type="ECO:0000256" key="7">
    <source>
        <dbReference type="ARBA" id="ARBA00022741"/>
    </source>
</evidence>
<dbReference type="InterPro" id="IPR045865">
    <property type="entry name" value="ACT-like_dom_sf"/>
</dbReference>
<dbReference type="PROSITE" id="PS00324">
    <property type="entry name" value="ASPARTOKINASE"/>
    <property type="match status" value="1"/>
</dbReference>
<dbReference type="PANTHER" id="PTHR21499">
    <property type="entry name" value="ASPARTATE KINASE"/>
    <property type="match status" value="1"/>
</dbReference>
<proteinExistence type="inferred from homology"/>
<dbReference type="OrthoDB" id="9799110at2"/>
<sequence length="438" mass="48428">MGIKVAKFGGSSVADGIQLKKLKDIIQADPDRKYVIVSAPGKRYSGDSKITDLLYMCQTQRQHNIPYDQLFQVITDRYSAVKYNLNIDVDLDSRFEEIKGNLEKGCSEDYIVSRGEYLSAILVAAYLDFDFVDTQPLIFFDKRGRLMAEETNAALAEELAKHERAVIPGFYGSSKETGEVKVFSRGGSDVTGSVVARAVQADMYENWTDVSGLLMADPRIVKDPEPISRISYVELRELSYMGASVLHEDAVFPARKAGIPINIRNTNEPEDPGTIITTEAEEDQQKIISGVAGNKDFTVIAIYKNMMNKEVGFLRRVLTVLEDMDINFEHVPTGIDTISVVISNDELDGKLEDVVDALERQLNPDDITVHENISLIAAVGTGMNRRLGTAAKMFSALAEAGVNIRMIDQGSSEINIIVGVDTEDFEKAIRAIYNAFVA</sequence>
<dbReference type="GO" id="GO:0009088">
    <property type="term" value="P:threonine biosynthetic process"/>
    <property type="evidence" value="ECO:0007669"/>
    <property type="project" value="UniProtKB-UniPathway"/>
</dbReference>
<dbReference type="AlphaFoldDB" id="A0A1I7FSQ4"/>
<dbReference type="Pfam" id="PF22468">
    <property type="entry name" value="ACT_9"/>
    <property type="match status" value="1"/>
</dbReference>
<feature type="binding site" evidence="13">
    <location>
        <begin position="7"/>
        <end position="10"/>
    </location>
    <ligand>
        <name>ATP</name>
        <dbReference type="ChEBI" id="CHEBI:30616"/>
    </ligand>
</feature>
<evidence type="ECO:0000256" key="9">
    <source>
        <dbReference type="ARBA" id="ARBA00022840"/>
    </source>
</evidence>
<dbReference type="RefSeq" id="WP_090162716.1">
    <property type="nucleotide sequence ID" value="NZ_CACVNK010000002.1"/>
</dbReference>
<evidence type="ECO:0000256" key="10">
    <source>
        <dbReference type="ARBA" id="ARBA00022915"/>
    </source>
</evidence>
<evidence type="ECO:0000256" key="11">
    <source>
        <dbReference type="ARBA" id="ARBA00023154"/>
    </source>
</evidence>
<feature type="binding site" evidence="13">
    <location>
        <position position="51"/>
    </location>
    <ligand>
        <name>substrate</name>
    </ligand>
</feature>
<dbReference type="Pfam" id="PF00696">
    <property type="entry name" value="AA_kinase"/>
    <property type="match status" value="1"/>
</dbReference>
<dbReference type="SUPFAM" id="SSF55021">
    <property type="entry name" value="ACT-like"/>
    <property type="match status" value="2"/>
</dbReference>
<dbReference type="GO" id="GO:0019877">
    <property type="term" value="P:diaminopimelate biosynthetic process"/>
    <property type="evidence" value="ECO:0007669"/>
    <property type="project" value="UniProtKB-KW"/>
</dbReference>
<evidence type="ECO:0000256" key="8">
    <source>
        <dbReference type="ARBA" id="ARBA00022777"/>
    </source>
</evidence>
<dbReference type="EC" id="2.7.2.4" evidence="14"/>
<keyword evidence="11" id="KW-0457">Lysine biosynthesis</keyword>
<evidence type="ECO:0000256" key="1">
    <source>
        <dbReference type="ARBA" id="ARBA00003121"/>
    </source>
</evidence>
<comment type="pathway">
    <text evidence="4 15">Amino-acid biosynthesis; L-threonine biosynthesis; L-threonine from L-aspartate: step 1/5.</text>
</comment>
<keyword evidence="7 13" id="KW-0547">Nucleotide-binding</keyword>
<evidence type="ECO:0000256" key="3">
    <source>
        <dbReference type="ARBA" id="ARBA00004986"/>
    </source>
</evidence>
<dbReference type="FunFam" id="3.30.2130.10:FF:000001">
    <property type="entry name" value="Bifunctional aspartokinase/homoserine dehydrogenase"/>
    <property type="match status" value="1"/>
</dbReference>
<evidence type="ECO:0000256" key="12">
    <source>
        <dbReference type="ARBA" id="ARBA00047872"/>
    </source>
</evidence>
<dbReference type="NCBIfam" id="NF006540">
    <property type="entry name" value="PRK09034.1"/>
    <property type="match status" value="1"/>
</dbReference>
<evidence type="ECO:0000256" key="6">
    <source>
        <dbReference type="ARBA" id="ARBA00022679"/>
    </source>
</evidence>
<dbReference type="InterPro" id="IPR018042">
    <property type="entry name" value="Aspartate_kinase_CS"/>
</dbReference>
<dbReference type="GO" id="GO:0009090">
    <property type="term" value="P:homoserine biosynthetic process"/>
    <property type="evidence" value="ECO:0007669"/>
    <property type="project" value="TreeGrafter"/>
</dbReference>
<evidence type="ECO:0000313" key="18">
    <source>
        <dbReference type="Proteomes" id="UP000198817"/>
    </source>
</evidence>
<gene>
    <name evidence="17" type="ORF">SAMN05216508_103129</name>
</gene>
<evidence type="ECO:0000256" key="14">
    <source>
        <dbReference type="RuleBase" id="RU003448"/>
    </source>
</evidence>
<feature type="binding site" evidence="13">
    <location>
        <position position="219"/>
    </location>
    <ligand>
        <name>ATP</name>
        <dbReference type="ChEBI" id="CHEBI:30616"/>
    </ligand>
</feature>
<dbReference type="PIRSF" id="PIRSF000726">
    <property type="entry name" value="Asp_kin"/>
    <property type="match status" value="1"/>
</dbReference>
<comment type="pathway">
    <text evidence="3 15">Amino-acid biosynthesis; L-methionine biosynthesis via de novo pathway; L-homoserine from L-aspartate: step 1/3.</text>
</comment>
<dbReference type="Proteomes" id="UP000198817">
    <property type="component" value="Unassembled WGS sequence"/>
</dbReference>
<dbReference type="GeneID" id="78354237"/>
<dbReference type="NCBIfam" id="TIGR00657">
    <property type="entry name" value="asp_kinases"/>
    <property type="match status" value="1"/>
</dbReference>
<keyword evidence="10" id="KW-0220">Diaminopimelate biosynthesis</keyword>
<organism evidence="17 18">
    <name type="scientific">Eubacterium pyruvativorans</name>
    <dbReference type="NCBI Taxonomy" id="155865"/>
    <lineage>
        <taxon>Bacteria</taxon>
        <taxon>Bacillati</taxon>
        <taxon>Bacillota</taxon>
        <taxon>Clostridia</taxon>
        <taxon>Eubacteriales</taxon>
        <taxon>Eubacteriaceae</taxon>
        <taxon>Eubacterium</taxon>
    </lineage>
</organism>
<dbReference type="EMBL" id="FPBT01000003">
    <property type="protein sequence ID" value="SFU39254.1"/>
    <property type="molecule type" value="Genomic_DNA"/>
</dbReference>
<evidence type="ECO:0000259" key="16">
    <source>
        <dbReference type="PROSITE" id="PS51671"/>
    </source>
</evidence>
<keyword evidence="15" id="KW-0028">Amino-acid biosynthesis</keyword>
<dbReference type="UniPathway" id="UPA00051">
    <property type="reaction ID" value="UER00462"/>
</dbReference>
<dbReference type="Gene3D" id="3.30.2130.10">
    <property type="entry name" value="VC0802-like"/>
    <property type="match status" value="1"/>
</dbReference>
<dbReference type="UniPathway" id="UPA00050">
    <property type="reaction ID" value="UER00461"/>
</dbReference>
<dbReference type="InterPro" id="IPR036393">
    <property type="entry name" value="AceGlu_kinase-like_sf"/>
</dbReference>
<keyword evidence="9 13" id="KW-0067">ATP-binding</keyword>
<dbReference type="InterPro" id="IPR001048">
    <property type="entry name" value="Asp/Glu/Uridylate_kinase"/>
</dbReference>
<keyword evidence="6 14" id="KW-0808">Transferase</keyword>
<evidence type="ECO:0000313" key="17">
    <source>
        <dbReference type="EMBL" id="SFU39254.1"/>
    </source>
</evidence>
<dbReference type="GO" id="GO:0005829">
    <property type="term" value="C:cytosol"/>
    <property type="evidence" value="ECO:0007669"/>
    <property type="project" value="TreeGrafter"/>
</dbReference>
<keyword evidence="18" id="KW-1185">Reference proteome</keyword>
<dbReference type="GO" id="GO:0004072">
    <property type="term" value="F:aspartate kinase activity"/>
    <property type="evidence" value="ECO:0007669"/>
    <property type="project" value="UniProtKB-EC"/>
</dbReference>
<reference evidence="17 18" key="1">
    <citation type="submission" date="2016-10" db="EMBL/GenBank/DDBJ databases">
        <authorList>
            <person name="de Groot N.N."/>
        </authorList>
    </citation>
    <scope>NUCLEOTIDE SEQUENCE [LARGE SCALE GENOMIC DNA]</scope>
    <source>
        <strain evidence="17 18">KHGC13</strain>
    </source>
</reference>
<dbReference type="InterPro" id="IPR005260">
    <property type="entry name" value="Asp_kin_monofn"/>
</dbReference>
<feature type="binding site" evidence="13">
    <location>
        <begin position="208"/>
        <end position="209"/>
    </location>
    <ligand>
        <name>ATP</name>
        <dbReference type="ChEBI" id="CHEBI:30616"/>
    </ligand>
</feature>
<comment type="similarity">
    <text evidence="5 14">Belongs to the aspartokinase family.</text>
</comment>
<dbReference type="InterPro" id="IPR002912">
    <property type="entry name" value="ACT_dom"/>
</dbReference>
<dbReference type="SUPFAM" id="SSF53633">
    <property type="entry name" value="Carbamate kinase-like"/>
    <property type="match status" value="1"/>
</dbReference>
<keyword evidence="8 14" id="KW-0418">Kinase</keyword>
<dbReference type="InterPro" id="IPR054352">
    <property type="entry name" value="ACT_Aspartokinase"/>
</dbReference>
<comment type="pathway">
    <text evidence="2 15">Amino-acid biosynthesis; L-lysine biosynthesis via DAP pathway; (S)-tetrahydrodipicolinate from L-aspartate: step 1/4.</text>
</comment>
<dbReference type="Gene3D" id="3.40.1160.10">
    <property type="entry name" value="Acetylglutamate kinase-like"/>
    <property type="match status" value="1"/>
</dbReference>
<comment type="function">
    <text evidence="1">Catalyzes the phosphorylation of the beta-carboxyl group of aspartic acid with ATP to yield 4-phospho-L-aspartate, which is involved in the branched biosynthetic pathway leading to the biosynthesis of amino acids threonine, isoleucine and methionine.</text>
</comment>
<dbReference type="UniPathway" id="UPA00034">
    <property type="reaction ID" value="UER00015"/>
</dbReference>
<evidence type="ECO:0000256" key="4">
    <source>
        <dbReference type="ARBA" id="ARBA00005139"/>
    </source>
</evidence>
<name>A0A1I7FSQ4_9FIRM</name>
<dbReference type="PROSITE" id="PS51671">
    <property type="entry name" value="ACT"/>
    <property type="match status" value="1"/>
</dbReference>
<feature type="domain" description="ACT" evidence="16">
    <location>
        <begin position="378"/>
        <end position="438"/>
    </location>
</feature>
<evidence type="ECO:0000256" key="13">
    <source>
        <dbReference type="PIRSR" id="PIRSR000726-1"/>
    </source>
</evidence>
<protein>
    <recommendedName>
        <fullName evidence="14">Aspartokinase</fullName>
        <ecNumber evidence="14">2.7.2.4</ecNumber>
    </recommendedName>
</protein>
<dbReference type="CDD" id="cd04911">
    <property type="entry name" value="ACT_AKiii-YclM-BS_1"/>
    <property type="match status" value="1"/>
</dbReference>